<dbReference type="PANTHER" id="PTHR38743">
    <property type="entry name" value="SIMILAR TO GLYOXYLASE I FAMILY PROTEIN"/>
    <property type="match status" value="1"/>
</dbReference>
<accession>A0A3N1PGG7</accession>
<evidence type="ECO:0000313" key="3">
    <source>
        <dbReference type="Proteomes" id="UP000268033"/>
    </source>
</evidence>
<dbReference type="AlphaFoldDB" id="A0A3N1PGG7"/>
<dbReference type="Pfam" id="PF09951">
    <property type="entry name" value="Imm33"/>
    <property type="match status" value="1"/>
</dbReference>
<evidence type="ECO:0000313" key="2">
    <source>
        <dbReference type="EMBL" id="ROQ27675.1"/>
    </source>
</evidence>
<feature type="domain" description="Immunity protein Imm33" evidence="1">
    <location>
        <begin position="21"/>
        <end position="106"/>
    </location>
</feature>
<gene>
    <name evidence="2" type="ORF">EDC28_104333</name>
</gene>
<sequence length="108" mass="12140">MKNFKLKAEQIKELAKGHGGCIATDMITVEGKPVGYMYREAPNNPQDSGWCFMSGYESQEYMDEPANHEIYDVNTIANYDPEIIPLLNSPIGSAFERNESGVFVEIDE</sequence>
<keyword evidence="3" id="KW-1185">Reference proteome</keyword>
<organism evidence="2 3">
    <name type="scientific">Gallaecimonas pentaromativorans</name>
    <dbReference type="NCBI Taxonomy" id="584787"/>
    <lineage>
        <taxon>Bacteria</taxon>
        <taxon>Pseudomonadati</taxon>
        <taxon>Pseudomonadota</taxon>
        <taxon>Gammaproteobacteria</taxon>
        <taxon>Enterobacterales</taxon>
        <taxon>Gallaecimonadaceae</taxon>
        <taxon>Gallaecimonas</taxon>
    </lineage>
</organism>
<comment type="caution">
    <text evidence="2">The sequence shown here is derived from an EMBL/GenBank/DDBJ whole genome shotgun (WGS) entry which is preliminary data.</text>
</comment>
<dbReference type="EMBL" id="RJUL01000004">
    <property type="protein sequence ID" value="ROQ27675.1"/>
    <property type="molecule type" value="Genomic_DNA"/>
</dbReference>
<proteinExistence type="predicted"/>
<protein>
    <recommendedName>
        <fullName evidence="1">Immunity protein Imm33 domain-containing protein</fullName>
    </recommendedName>
</protein>
<dbReference type="RefSeq" id="WP_336391517.1">
    <property type="nucleotide sequence ID" value="NZ_RJUL01000004.1"/>
</dbReference>
<dbReference type="InterPro" id="IPR018689">
    <property type="entry name" value="Imm33_dom"/>
</dbReference>
<evidence type="ECO:0000259" key="1">
    <source>
        <dbReference type="Pfam" id="PF09951"/>
    </source>
</evidence>
<dbReference type="Proteomes" id="UP000268033">
    <property type="component" value="Unassembled WGS sequence"/>
</dbReference>
<dbReference type="PANTHER" id="PTHR38743:SF2">
    <property type="entry name" value="DUF2185 DOMAIN-CONTAINING PROTEIN"/>
    <property type="match status" value="1"/>
</dbReference>
<reference evidence="2 3" key="1">
    <citation type="submission" date="2018-11" db="EMBL/GenBank/DDBJ databases">
        <title>Genomic Encyclopedia of Type Strains, Phase IV (KMG-IV): sequencing the most valuable type-strain genomes for metagenomic binning, comparative biology and taxonomic classification.</title>
        <authorList>
            <person name="Goeker M."/>
        </authorList>
    </citation>
    <scope>NUCLEOTIDE SEQUENCE [LARGE SCALE GENOMIC DNA]</scope>
    <source>
        <strain evidence="2 3">DSM 21945</strain>
    </source>
</reference>
<name>A0A3N1PGG7_9GAMM</name>